<reference evidence="2" key="2">
    <citation type="submission" date="2020-11" db="EMBL/GenBank/DDBJ databases">
        <authorList>
            <person name="McCartney M.A."/>
            <person name="Auch B."/>
            <person name="Kono T."/>
            <person name="Mallez S."/>
            <person name="Becker A."/>
            <person name="Gohl D.M."/>
            <person name="Silverstein K.A.T."/>
            <person name="Koren S."/>
            <person name="Bechman K.B."/>
            <person name="Herman A."/>
            <person name="Abrahante J.E."/>
            <person name="Garbe J."/>
        </authorList>
    </citation>
    <scope>NUCLEOTIDE SEQUENCE</scope>
    <source>
        <strain evidence="2">Duluth1</strain>
        <tissue evidence="2">Whole animal</tissue>
    </source>
</reference>
<gene>
    <name evidence="2" type="ORF">DPMN_001927</name>
</gene>
<dbReference type="InterPro" id="IPR051856">
    <property type="entry name" value="CSR-E3_Ligase_Protein"/>
</dbReference>
<evidence type="ECO:0000313" key="3">
    <source>
        <dbReference type="Proteomes" id="UP000828390"/>
    </source>
</evidence>
<dbReference type="EMBL" id="JAIWYP010000001">
    <property type="protein sequence ID" value="KAH3878047.1"/>
    <property type="molecule type" value="Genomic_DNA"/>
</dbReference>
<comment type="caution">
    <text evidence="2">The sequence shown here is derived from an EMBL/GenBank/DDBJ whole genome shotgun (WGS) entry which is preliminary data.</text>
</comment>
<dbReference type="Proteomes" id="UP000828390">
    <property type="component" value="Unassembled WGS sequence"/>
</dbReference>
<proteinExistence type="predicted"/>
<feature type="transmembrane region" description="Helical" evidence="1">
    <location>
        <begin position="42"/>
        <end position="64"/>
    </location>
</feature>
<evidence type="ECO:0000256" key="1">
    <source>
        <dbReference type="SAM" id="Phobius"/>
    </source>
</evidence>
<dbReference type="PANTHER" id="PTHR21041">
    <property type="entry name" value="DENDRITIC CELL-SPECIFIC TRANSMEMBRANE PROTEIN"/>
    <property type="match status" value="1"/>
</dbReference>
<sequence>MGDHASGSDGKYRPMPKLTRFMSDSTEKVLHSKRGAHKTTKAVFGAFIGVLIDAGLYILCVFSFGYTYDSAAIFVSIATVLLSASLALSSHCRCIASLYVPNFFTGKGRAVLLTVLLSLIVSYPLENIANNAKKTGKSMSCLVELATNQSRYLQDESRQPVEKLKGKWYDRADTTITEISITL</sequence>
<evidence type="ECO:0000313" key="2">
    <source>
        <dbReference type="EMBL" id="KAH3878047.1"/>
    </source>
</evidence>
<organism evidence="2 3">
    <name type="scientific">Dreissena polymorpha</name>
    <name type="common">Zebra mussel</name>
    <name type="synonym">Mytilus polymorpha</name>
    <dbReference type="NCBI Taxonomy" id="45954"/>
    <lineage>
        <taxon>Eukaryota</taxon>
        <taxon>Metazoa</taxon>
        <taxon>Spiralia</taxon>
        <taxon>Lophotrochozoa</taxon>
        <taxon>Mollusca</taxon>
        <taxon>Bivalvia</taxon>
        <taxon>Autobranchia</taxon>
        <taxon>Heteroconchia</taxon>
        <taxon>Euheterodonta</taxon>
        <taxon>Imparidentia</taxon>
        <taxon>Neoheterodontei</taxon>
        <taxon>Myida</taxon>
        <taxon>Dreissenoidea</taxon>
        <taxon>Dreissenidae</taxon>
        <taxon>Dreissena</taxon>
    </lineage>
</organism>
<keyword evidence="1" id="KW-0472">Membrane</keyword>
<name>A0A9D4MI61_DREPO</name>
<feature type="transmembrane region" description="Helical" evidence="1">
    <location>
        <begin position="70"/>
        <end position="88"/>
    </location>
</feature>
<dbReference type="AlphaFoldDB" id="A0A9D4MI61"/>
<reference evidence="2" key="1">
    <citation type="journal article" date="2019" name="bioRxiv">
        <title>The Genome of the Zebra Mussel, Dreissena polymorpha: A Resource for Invasive Species Research.</title>
        <authorList>
            <person name="McCartney M.A."/>
            <person name="Auch B."/>
            <person name="Kono T."/>
            <person name="Mallez S."/>
            <person name="Zhang Y."/>
            <person name="Obille A."/>
            <person name="Becker A."/>
            <person name="Abrahante J.E."/>
            <person name="Garbe J."/>
            <person name="Badalamenti J.P."/>
            <person name="Herman A."/>
            <person name="Mangelson H."/>
            <person name="Liachko I."/>
            <person name="Sullivan S."/>
            <person name="Sone E.D."/>
            <person name="Koren S."/>
            <person name="Silverstein K.A.T."/>
            <person name="Beckman K.B."/>
            <person name="Gohl D.M."/>
        </authorList>
    </citation>
    <scope>NUCLEOTIDE SEQUENCE</scope>
    <source>
        <strain evidence="2">Duluth1</strain>
        <tissue evidence="2">Whole animal</tissue>
    </source>
</reference>
<protein>
    <submittedName>
        <fullName evidence="2">Uncharacterized protein</fullName>
    </submittedName>
</protein>
<keyword evidence="1" id="KW-1133">Transmembrane helix</keyword>
<feature type="transmembrane region" description="Helical" evidence="1">
    <location>
        <begin position="108"/>
        <end position="125"/>
    </location>
</feature>
<accession>A0A9D4MI61</accession>
<keyword evidence="1" id="KW-0812">Transmembrane</keyword>
<keyword evidence="3" id="KW-1185">Reference proteome</keyword>